<dbReference type="SUPFAM" id="SSF74982">
    <property type="entry name" value="Small protein B (SmpB)"/>
    <property type="match status" value="1"/>
</dbReference>
<keyword evidence="1 3" id="KW-0963">Cytoplasm</keyword>
<evidence type="ECO:0000256" key="3">
    <source>
        <dbReference type="HAMAP-Rule" id="MF_00023"/>
    </source>
</evidence>
<dbReference type="EMBL" id="JAEDAM010000059">
    <property type="protein sequence ID" value="MBS8122238.1"/>
    <property type="molecule type" value="Genomic_DNA"/>
</dbReference>
<dbReference type="InterPro" id="IPR023620">
    <property type="entry name" value="SmpB"/>
</dbReference>
<accession>A0ABS5QM69</accession>
<dbReference type="Gene3D" id="2.40.280.10">
    <property type="match status" value="1"/>
</dbReference>
<comment type="function">
    <text evidence="3">Required for rescue of stalled ribosomes mediated by trans-translation. Binds to transfer-messenger RNA (tmRNA), required for stable association of tmRNA with ribosomes. tmRNA and SmpB together mimic tRNA shape, replacing the anticodon stem-loop with SmpB. tmRNA is encoded by the ssrA gene; the 2 termini fold to resemble tRNA(Ala) and it encodes a 'tag peptide', a short internal open reading frame. During trans-translation Ala-aminoacylated tmRNA acts like a tRNA, entering the A-site of stalled ribosomes, displacing the stalled mRNA. The ribosome then switches to translate the ORF on the tmRNA; the nascent peptide is terminated with the 'tag peptide' encoded by the tmRNA and targeted for degradation. The ribosome is freed to recommence translation, which seems to be the essential function of trans-translation.</text>
</comment>
<comment type="similarity">
    <text evidence="3">Belongs to the SmpB family.</text>
</comment>
<gene>
    <name evidence="3" type="primary">smpB</name>
    <name evidence="4" type="ORF">VAMP_211n4</name>
</gene>
<dbReference type="PANTHER" id="PTHR30308:SF2">
    <property type="entry name" value="SSRA-BINDING PROTEIN"/>
    <property type="match status" value="1"/>
</dbReference>
<name>A0ABS5QM69_9BACT</name>
<keyword evidence="2 3" id="KW-0694">RNA-binding</keyword>
<dbReference type="HAMAP" id="MF_00023">
    <property type="entry name" value="SmpB"/>
    <property type="match status" value="1"/>
</dbReference>
<evidence type="ECO:0000256" key="1">
    <source>
        <dbReference type="ARBA" id="ARBA00022490"/>
    </source>
</evidence>
<organism evidence="4 5">
    <name type="scientific">Candidatus Vampirococcus lugosii</name>
    <dbReference type="NCBI Taxonomy" id="2789015"/>
    <lineage>
        <taxon>Bacteria</taxon>
        <taxon>Candidatus Absconditibacteriota</taxon>
        <taxon>Vampirococcus</taxon>
    </lineage>
</organism>
<dbReference type="RefSeq" id="WP_213349622.1">
    <property type="nucleotide sequence ID" value="NZ_JAEDAM010000059.1"/>
</dbReference>
<reference evidence="4 5" key="1">
    <citation type="journal article" date="2021" name="Nat. Commun.">
        <title>Reductive evolution and unique predatory mode in the CPR bacterium Vampirococcus lugosii.</title>
        <authorList>
            <person name="Moreira D."/>
            <person name="Zivanovic Y."/>
            <person name="Lopez-Archilla A.I."/>
            <person name="Iniesto M."/>
            <person name="Lopez-Garcia P."/>
        </authorList>
    </citation>
    <scope>NUCLEOTIDE SEQUENCE [LARGE SCALE GENOMIC DNA]</scope>
    <source>
        <strain evidence="4">Chiprana</strain>
    </source>
</reference>
<protein>
    <recommendedName>
        <fullName evidence="3">SsrA-binding protein</fullName>
    </recommendedName>
    <alternativeName>
        <fullName evidence="3">Small protein B</fullName>
    </alternativeName>
</protein>
<dbReference type="NCBIfam" id="NF003843">
    <property type="entry name" value="PRK05422.1"/>
    <property type="match status" value="1"/>
</dbReference>
<keyword evidence="5" id="KW-1185">Reference proteome</keyword>
<evidence type="ECO:0000256" key="2">
    <source>
        <dbReference type="ARBA" id="ARBA00022884"/>
    </source>
</evidence>
<comment type="subcellular location">
    <subcellularLocation>
        <location evidence="3">Cytoplasm</location>
    </subcellularLocation>
    <text evidence="3">The tmRNA-SmpB complex associates with stalled 70S ribosomes.</text>
</comment>
<dbReference type="PROSITE" id="PS01317">
    <property type="entry name" value="SSRP"/>
    <property type="match status" value="1"/>
</dbReference>
<dbReference type="Proteomes" id="UP000680365">
    <property type="component" value="Unassembled WGS sequence"/>
</dbReference>
<dbReference type="InterPro" id="IPR000037">
    <property type="entry name" value="SsrA-bd_prot"/>
</dbReference>
<dbReference type="PANTHER" id="PTHR30308">
    <property type="entry name" value="TMRNA-BINDING COMPONENT OF TRANS-TRANSLATION TAGGING COMPLEX"/>
    <property type="match status" value="1"/>
</dbReference>
<dbReference type="InterPro" id="IPR020081">
    <property type="entry name" value="SsrA-bd_prot_CS"/>
</dbReference>
<dbReference type="NCBIfam" id="TIGR00086">
    <property type="entry name" value="smpB"/>
    <property type="match status" value="1"/>
</dbReference>
<proteinExistence type="inferred from homology"/>
<sequence>MRIISKNKQALLNYDIVEKFETGIVLKGFEVKAIKTGNINIKESIVKIYNDGQIYITNMSVPLYKKTNFKIVSWYEPKGTRKLLMHKRQIRKLAERTHKTGLTMIALKIYENKKNLIKIEIGLGKLRKKVEKKQILKERDVNKQAQRDIKNLRI</sequence>
<comment type="caution">
    <text evidence="4">The sequence shown here is derived from an EMBL/GenBank/DDBJ whole genome shotgun (WGS) entry which is preliminary data.</text>
</comment>
<evidence type="ECO:0000313" key="5">
    <source>
        <dbReference type="Proteomes" id="UP000680365"/>
    </source>
</evidence>
<dbReference type="Pfam" id="PF01668">
    <property type="entry name" value="SmpB"/>
    <property type="match status" value="1"/>
</dbReference>
<evidence type="ECO:0000313" key="4">
    <source>
        <dbReference type="EMBL" id="MBS8122238.1"/>
    </source>
</evidence>